<dbReference type="Gene3D" id="3.30.70.270">
    <property type="match status" value="1"/>
</dbReference>
<comment type="caution">
    <text evidence="2">The sequence shown here is derived from an EMBL/GenBank/DDBJ whole genome shotgun (WGS) entry which is preliminary data.</text>
</comment>
<reference evidence="2 3" key="1">
    <citation type="submission" date="2014-02" db="EMBL/GenBank/DDBJ databases">
        <title>Draft genome sequence of Lysinibacillus sinduriensis JCM 15800.</title>
        <authorList>
            <person name="Zhang F."/>
            <person name="Wang G."/>
            <person name="Zhang L."/>
        </authorList>
    </citation>
    <scope>NUCLEOTIDE SEQUENCE [LARGE SCALE GENOMIC DNA]</scope>
    <source>
        <strain evidence="2 3">JCM 15800</strain>
    </source>
</reference>
<dbReference type="GO" id="GO:0043709">
    <property type="term" value="P:cell adhesion involved in single-species biofilm formation"/>
    <property type="evidence" value="ECO:0007669"/>
    <property type="project" value="TreeGrafter"/>
</dbReference>
<dbReference type="SUPFAM" id="SSF55073">
    <property type="entry name" value="Nucleotide cyclase"/>
    <property type="match status" value="1"/>
</dbReference>
<organism evidence="2 3">
    <name type="scientific">Ureibacillus sinduriensis BLB-1 = JCM 15800</name>
    <dbReference type="NCBI Taxonomy" id="1384057"/>
    <lineage>
        <taxon>Bacteria</taxon>
        <taxon>Bacillati</taxon>
        <taxon>Bacillota</taxon>
        <taxon>Bacilli</taxon>
        <taxon>Bacillales</taxon>
        <taxon>Caryophanaceae</taxon>
        <taxon>Ureibacillus</taxon>
    </lineage>
</organism>
<dbReference type="GO" id="GO:1902201">
    <property type="term" value="P:negative regulation of bacterial-type flagellum-dependent cell motility"/>
    <property type="evidence" value="ECO:0007669"/>
    <property type="project" value="TreeGrafter"/>
</dbReference>
<dbReference type="Pfam" id="PF00990">
    <property type="entry name" value="GGDEF"/>
    <property type="match status" value="1"/>
</dbReference>
<dbReference type="InterPro" id="IPR029787">
    <property type="entry name" value="Nucleotide_cyclase"/>
</dbReference>
<dbReference type="RefSeq" id="WP_036200569.1">
    <property type="nucleotide sequence ID" value="NZ_AVCY01000006.1"/>
</dbReference>
<dbReference type="STRING" id="1384057.CD33_10690"/>
<feature type="domain" description="GGDEF" evidence="1">
    <location>
        <begin position="169"/>
        <end position="320"/>
    </location>
</feature>
<dbReference type="CDD" id="cd01949">
    <property type="entry name" value="GGDEF"/>
    <property type="match status" value="1"/>
</dbReference>
<dbReference type="EMBL" id="JPVO01000050">
    <property type="protein sequence ID" value="KGR75597.1"/>
    <property type="molecule type" value="Genomic_DNA"/>
</dbReference>
<accession>A0A0A3IL88</accession>
<dbReference type="PANTHER" id="PTHR45138:SF25">
    <property type="entry name" value="GGDEF DOMAIN PROTEIN"/>
    <property type="match status" value="1"/>
</dbReference>
<dbReference type="GO" id="GO:0052621">
    <property type="term" value="F:diguanylate cyclase activity"/>
    <property type="evidence" value="ECO:0007669"/>
    <property type="project" value="TreeGrafter"/>
</dbReference>
<dbReference type="InterPro" id="IPR043128">
    <property type="entry name" value="Rev_trsase/Diguanyl_cyclase"/>
</dbReference>
<keyword evidence="3" id="KW-1185">Reference proteome</keyword>
<dbReference type="PANTHER" id="PTHR45138">
    <property type="entry name" value="REGULATORY COMPONENTS OF SENSORY TRANSDUCTION SYSTEM"/>
    <property type="match status" value="1"/>
</dbReference>
<dbReference type="InterPro" id="IPR000644">
    <property type="entry name" value="CBS_dom"/>
</dbReference>
<evidence type="ECO:0000313" key="3">
    <source>
        <dbReference type="Proteomes" id="UP000030408"/>
    </source>
</evidence>
<dbReference type="AlphaFoldDB" id="A0A0A3IL88"/>
<dbReference type="InterPro" id="IPR046342">
    <property type="entry name" value="CBS_dom_sf"/>
</dbReference>
<dbReference type="Proteomes" id="UP000030408">
    <property type="component" value="Unassembled WGS sequence"/>
</dbReference>
<protein>
    <submittedName>
        <fullName evidence="2">Diguanylate cyclase</fullName>
    </submittedName>
</protein>
<proteinExistence type="predicted"/>
<dbReference type="PROSITE" id="PS50887">
    <property type="entry name" value="GGDEF"/>
    <property type="match status" value="1"/>
</dbReference>
<dbReference type="OrthoDB" id="9813903at2"/>
<dbReference type="SUPFAM" id="SSF54631">
    <property type="entry name" value="CBS-domain pair"/>
    <property type="match status" value="1"/>
</dbReference>
<dbReference type="InterPro" id="IPR000160">
    <property type="entry name" value="GGDEF_dom"/>
</dbReference>
<evidence type="ECO:0000313" key="2">
    <source>
        <dbReference type="EMBL" id="KGR75597.1"/>
    </source>
</evidence>
<sequence>MTKTDEAVSNIGRIVKTVPSISPTLKNKEVDKLFTENPDLRGIVVAHHEKPIAQITRTHFYQKIGTLYGYNLYMGRESQLLAKTSPLIVDFHQPITEVSKLAMERQEEDLYDDVIVTKDDRFMGVVSIRALLMEFVDIQVQFASFLNPLSKLPGNHLIDQKLSEILYLEKYSVLYFDLDYFKTYNDLYGFNKGDKVLLHLTDILKRNITQIGYFLGHIGGDDFMAILPEYKVDAICEEIIKEFDETIPDFYEEKHLNDPNFKVKGRSGHQDDFTIMFLSIAVLTNEKRKFEKIEDISNAVAAIKRNCKKIKRSCYIIDETEYCTPTHH</sequence>
<dbReference type="GO" id="GO:0005886">
    <property type="term" value="C:plasma membrane"/>
    <property type="evidence" value="ECO:0007669"/>
    <property type="project" value="TreeGrafter"/>
</dbReference>
<dbReference type="NCBIfam" id="TIGR00254">
    <property type="entry name" value="GGDEF"/>
    <property type="match status" value="1"/>
</dbReference>
<dbReference type="SMART" id="SM00267">
    <property type="entry name" value="GGDEF"/>
    <property type="match status" value="1"/>
</dbReference>
<dbReference type="InterPro" id="IPR050469">
    <property type="entry name" value="Diguanylate_Cyclase"/>
</dbReference>
<name>A0A0A3IL88_9BACL</name>
<gene>
    <name evidence="2" type="ORF">CD33_10690</name>
</gene>
<dbReference type="Pfam" id="PF00571">
    <property type="entry name" value="CBS"/>
    <property type="match status" value="1"/>
</dbReference>
<dbReference type="eggNOG" id="COG2199">
    <property type="taxonomic scope" value="Bacteria"/>
</dbReference>
<evidence type="ECO:0000259" key="1">
    <source>
        <dbReference type="PROSITE" id="PS50887"/>
    </source>
</evidence>